<keyword evidence="9" id="KW-1185">Reference proteome</keyword>
<feature type="compositionally biased region" description="Basic and acidic residues" evidence="6">
    <location>
        <begin position="1982"/>
        <end position="2035"/>
    </location>
</feature>
<feature type="compositionally biased region" description="Basic and acidic residues" evidence="6">
    <location>
        <begin position="3061"/>
        <end position="3095"/>
    </location>
</feature>
<feature type="region of interest" description="Disordered" evidence="6">
    <location>
        <begin position="1973"/>
        <end position="2063"/>
    </location>
</feature>
<evidence type="ECO:0000256" key="5">
    <source>
        <dbReference type="ARBA" id="ARBA00023273"/>
    </source>
</evidence>
<feature type="compositionally biased region" description="Low complexity" evidence="6">
    <location>
        <begin position="5678"/>
        <end position="5687"/>
    </location>
</feature>
<evidence type="ECO:0000256" key="4">
    <source>
        <dbReference type="ARBA" id="ARBA00023069"/>
    </source>
</evidence>
<feature type="region of interest" description="Disordered" evidence="6">
    <location>
        <begin position="5663"/>
        <end position="5792"/>
    </location>
</feature>
<dbReference type="PANTHER" id="PTHR23053:SF0">
    <property type="entry name" value="HYDROCEPHALUS-INDUCING PROTEIN HOMOLOG"/>
    <property type="match status" value="1"/>
</dbReference>
<evidence type="ECO:0000256" key="3">
    <source>
        <dbReference type="ARBA" id="ARBA00022490"/>
    </source>
</evidence>
<keyword evidence="3" id="KW-0963">Cytoplasm</keyword>
<dbReference type="GO" id="GO:0005930">
    <property type="term" value="C:axoneme"/>
    <property type="evidence" value="ECO:0007669"/>
    <property type="project" value="TreeGrafter"/>
</dbReference>
<feature type="compositionally biased region" description="Low complexity" evidence="6">
    <location>
        <begin position="5254"/>
        <end position="5265"/>
    </location>
</feature>
<feature type="compositionally biased region" description="Basic and acidic residues" evidence="6">
    <location>
        <begin position="3145"/>
        <end position="3169"/>
    </location>
</feature>
<dbReference type="GeneID" id="30911408"/>
<feature type="region of interest" description="Disordered" evidence="6">
    <location>
        <begin position="5068"/>
        <end position="5087"/>
    </location>
</feature>
<feature type="region of interest" description="Disordered" evidence="6">
    <location>
        <begin position="5226"/>
        <end position="5265"/>
    </location>
</feature>
<feature type="region of interest" description="Disordered" evidence="6">
    <location>
        <begin position="4353"/>
        <end position="4384"/>
    </location>
</feature>
<dbReference type="InterPro" id="IPR033305">
    <property type="entry name" value="Hydin-like"/>
</dbReference>
<dbReference type="PANTHER" id="PTHR23053">
    <property type="entry name" value="DLEC1 DELETED IN LUNG AND ESOPHAGEAL CANCER 1"/>
    <property type="match status" value="1"/>
</dbReference>
<feature type="compositionally biased region" description="Basic and acidic residues" evidence="6">
    <location>
        <begin position="3027"/>
        <end position="3040"/>
    </location>
</feature>
<evidence type="ECO:0000256" key="1">
    <source>
        <dbReference type="ARBA" id="ARBA00004138"/>
    </source>
</evidence>
<feature type="compositionally biased region" description="Basic and acidic residues" evidence="6">
    <location>
        <begin position="423"/>
        <end position="434"/>
    </location>
</feature>
<feature type="compositionally biased region" description="Basic and acidic residues" evidence="6">
    <location>
        <begin position="5663"/>
        <end position="5677"/>
    </location>
</feature>
<evidence type="ECO:0000313" key="8">
    <source>
        <dbReference type="EMBL" id="ANQ09455.1"/>
    </source>
</evidence>
<feature type="compositionally biased region" description="Basic and acidic residues" evidence="6">
    <location>
        <begin position="3179"/>
        <end position="3223"/>
    </location>
</feature>
<sequence length="6755" mass="782633">MEEVNTSGNKEKNAKCDEEERGRSPFLRPAYFVHNREKALKEFIRKKNENMTKKGILKDNISCNYFQITPDIVTFTSYAPFKKYERVVTLKNIDANARNLKFELRENDVFKVKYISDVKKKVAPGMLFTFKVEFYPQSCENYEYDLEIQTEVHKACTAELGCIIFASKKEGTSIGKSFRLPIRCMNDEIILDVQDEIKMNETPIYMKSEKSITIKNIGKYENKFQISLTPPFYVNSSIHVLKEGEMIETKITFLPVQKRTYEDYMIINYENGIRTHTKIRGEGIVAEVLIKDKDLTADDVYINKPKEINIAIKNLSFFLLTYNITKYHVYECKYDDPSSDIKDVTFDEGDKIIQKTFIRDSELLDENIVENALYKNEESFQGDGGSGITSIDNSSDDINSVHSSGDDDSWGTSPTGDDLSDGEPPKERKLHDENNDTFDWEPSDRSLLSHYDEPKKGKRKKKLIIDISPKCKKLYSDTNTTITVALCPQFASFYKIVIFLFIRGYKKEEKIVVYFKSIAPEIVIKKGIHKIDNILINTCKRLSFELVNNTPFDVPMKVEKVEDNYNEFEVARRKFVLLKNSTHSLEMVYMPKANGASEKTFIIHQKYTNVKRKLQVVSTCNFPQVLLDVEEITFNQVSHSFEYKKTITIVNKSELTLHYGFNIPNELKDEVKIEKNYNKLDKFGEEKIVLSFCPKQIKAYMTFLELYLSELKTYKKSLPFRAICSKPKVLCEPVFLNIEPMIIDKMYSEQINLINKSEDTDVKYELFVDEEISNICDLHISHQDGVIRRNHVQSVNISITSKIIGYILIVVKVKISGCEDLLFFNIKAYCTCPTVKIIPSIIDFEKCNCLDVKEKVIEIKNESPINTFISLSNELPVFSFSKNNFYIEPHESVFVPVCAECLDTAAYTDTLRVNVHRKEDILVPLKAQGVGSPILVNQSGINFEVTHTSKKYIRELIISNRGTSERSVYFLFESEKKRKKKNENPEIFGVTPRNVSIKGGSEVVCIVSALNCKEEKCEDILYVHEDTIGKKKVCASFKKIKIEASFVHPEIEICNIADFVYDFNEQGGVEKDDDLEDYPTEECQNCVDERGGCRPNQRVIHSKNMNRLMHEVEMKNLRNANVKFSLSTKLPFSVEQEVIELRPMEKKKNRIFFDVDFMNNKISNTYQDHLIVHFVENGRRQKYELLGKTIYPNIVMNKSSVDFQYILKNLFAQETVEIKNVCNFKVYFQWFFEENNMYENFNQVFNIIPHRGFLLPYEKKQITLTYNSINENYYNVNVLCQIKNGPIYPLKLIGGYSDIKYSINKRELNYDIHYKSVGEDLLTIQNTGKIKLFVEIVYNVKFPSLLYTNVNNFFIEPQNSKDIIFYFIPGFPQNVTETILLKICNFEEIKVTLRSKDRSNVLLLTVHDVADGCVDKKNGELAEEVYPQECGPNGEIKNGGRKISEFDHIDSLIEKALLPDNENSHYENQRKGLIQRLKRRYSGVFLSLGRHIEEILALYHDRVGGASAQGAHTERNDERMGIIGDEDGLNESGEVHGANQMDNLSGGSSKKIDSSEGSKRKYNLIGILKSYCAKNSGLCGIFSDLLKCFILNQKDDKYILGSFSKLKKLANFEKLSCHGYVSNEYILRYLKRVILENNSELQRVCINMGNVTIKEKKEGVITLRNLSREKVKLNYHLTNPEMKDIITLSCEHKEVDKDNSIDLKIIIDNKCASEKLFSEQMFICMSDKNYYTVDIKFNYIIPDLHLYYRQIHFEKVEVKKCLCKTNRLINTKNVNVKFKVKNIIFYNKKLEYNHLKRKAQIFIIPSKGIIKSNSFLDIRIFFEPSDVYKNAKINIELFIYHSNLTKTMDVYLNSVRDHVQADPSDIIVKPLLLNSGNVHHKMKITNFNNYSKYLFIYNLDNYYKYFQSFLYDLLSIYSHIYIEKNDEVDFFYSNLMHYLVGVYRRQLDRIRNCDKGGNNLLNGDLNSYLTQSWHSSENQEGATHEEKGVKLDDENKIGERDPIHVKDQLVKDQPAKDQPVKDQKGSKPAESQCKEKKGKNKSKKRNEKEGQKENDKTDEITNKKEKLNDILADCIPPKKDGPDGTVGTVPNDQQRNIKILENKIAILEELIQKNERKYNYFEEYLKIIKMKKKVKQNFLLICPKYVNHRGIGRYVVNNTVLNFSPLRRTETGSNPECDNFLTIGEIVRWCNEINEKDNYPSSVKRNFIHYIIHESNINRNRHSTKKLRTSNRGMHESLANSTNAAYWGVSTISGHTHQNSLDYYVSEVLNVGEKKRDQEQADDEINTNDGIKINEDKDSHLILKGDTPHERVGIPNEDAHDAKETKGDNVKEYNFSNVGKNKLKKIPNLRSIKSKVDNKHAISMHRKKNNCRNDNGKNNDGGSFLPQKAFFNKYNLRHNLDYVKHFFHFALLNDEEFMTDVKSFLKLTMTERKKNKGENSSKKNSTFANLLEIILQKVLLSPLYVNGVVFFFKKNEYINSECFFTTFLRLTSDENNHIIYLNPVEGYEEFFNPSSGTDRRKDAESEGGKRSDAKESPTTDAQRLKYFYENMTKKYQEKIERKLKEKEQIEKIMETLNGHTDWGKAELVPRTEDGSDKKKGDTEVEGKMANLEGQTEEVGEYSSSVEQKDGDELLRCPKKGDPWVDTKEGDMLSEKGPGMKKDVQCRDANVYSAVERLYEKIVICKEKKILNEKIIGQLSTHCIERNAQVDEQIIKYNKKVSKINSYMKNNDYVEYVSFYKELKIVLRNLLRDHLKKGTDDDSSNLACHDVEDSLACNKQMGEATDNETAQIGKEKRCNMFVRRINIQLSENFVEKIYQEDEELKKVNSGVIDGAEIMGEQTEEEEIGKVAESSIKEVGTNKINDKFDSQHVQKESGGGKNRNAVREKMPNGDTAERCNQAEESVKTVVNRNEELVRYLKQKFVQVNFFYFFINEELCFRKRNVLKEFSKMVQEKYRDVRTSAYFFDIPNSKTYDAFNMQSFIQIKKNLEKCESNFYVTNEKEQAAVVAPKDVREEDNVEKEEEPGGELEKVDKLHDREKQQAQMENELQGGKSKKKKKDRKKDNTKEKEAKKDNEEKEKDKLEDAGDEYKSEKKEKSRKKKKKKRSAKEGEGEKEKKMEIDTEEKGETQQKGKVQEGDLLGDSPQKTEKDHKEGEKEHIKSKDQVEEKKKKGRKKEKEKKKDTKEKLDESKYKKGGEVPEHRNDLDNKGEKSEKKSEEGKEPPNKNATNDSDANKLYLYGGKELTEEAYFEELEKKKYEIKDEYDHIFYNIRNARAAGEAGESEKKKDHYVIEFLEVDQSYDKRDEIRYRNITHVMLQKNTSTEINVKINTCKIVNIKKRICLIDLLGNYFYLNLLVVIDKPRIYSNPYFIFSNSVVMCAPRSNCFVLCKRLYNFDRVLIGRNVHSFNHIIQGELKEECEEHLLNYLKIFTDINSPKFKGAKMRGKNITPILSNSSSNEKDKYKSNNSNKMMKNNEISKHLYKHMQVLNLFNTSPFDCFVEVSFDNVPCSNDKNYQANELNSADNFISHNDFYVYPKKFFILSKKWKKIIVLFLPKKVGPFFEKLHLSIYSVTGGAVDMNYQKGLTNGDKKKDSGPLCDSPFSNDIELDLANKQIDNYLYDIFSLCLTGEGIKCCLKMSESYLNFHKILLNSVQQKNVEIRNCSYCDLAWFVDPADLRSDSPICINPTKGNLLKNERKTLTVSIKTDSAMAIKKEIKINYVEKNFSKSDKMKNNVYFTSLTVEGEVCKSFIQVSTEIVKEDSEEKFAPLAEGATIGETILKHNRAAMKESPQKSKQLLPAHLGDVLEEDINFKYVKVNQIKACLIKVKNTGKFKIFYVAEINEDSFLNYLCVECLTDSINSNEMKIIKLKVRSGRKVKLQNVPLLIHFYDMENNHIQTYKYSISVSFDYNYVKVIPSILNYDSVEVKKEETRFFKIINDGHFDFKYEIKLLKSKIKNAEKDEVLRYNNLGCVQYDANADFKSPFSISPISGLVKSKGEETVTVQFNSSEERQYRFVYIVEVENLMSDTLHTDSKKKDHRVNRQPTDNHREVIKIFASSVKPTISCDVKNIFEEVLLLKKTENYANFLDNFLGKNSYYNSDDNTLYYRWCHVNECINERIKICNTSDVNAKVHIEIKELEFANYRNKSGKGKEKEREKKGDKGKENENEPKRSSVIPQQTHPIRFNMRVQNDNEIKSKWYLTELNEQRGGVTYGDASSSLSTTTEVTRYQHKYLDICFYSNQIGSKKFLVNIHLTNQQNVLCFSFYISVEFFLPSINLIVPQSLLNQRRQDNIYDLGDIHLNSVISFKVRLRNCFKYPVFVKVFFERDNLALDCWRGMEERKGQLKERVNLVNEPKEAQHKKGDAKNSNVSESTYEKGIPRNDTNHHTCVQEKKDIYNATNRSSFFTTIDNYVGLRTRNNTTYFDYKNVKDLLYKTREKQMHMFSWGYLYYIGHSNYMIRENEVESIKIKVDKNKLEEMIKRRNTQRRSLKGMEGEECNAVDYIPNELDATEQTTTPNEELNKKGLEEDSEKGKKSVIEKLKRQDPDKSKDPKNVRGNLTKNSTTLIAGQEKQLLGSIQISVLNNNYEFYNLKFLGNIVETNNYWNLELLKNSIRKVYNGKNVDIFKNHINFDLLPVGYNHSFRVPYVNDNNHDLFFQVEVEKKIKGVIDIRPLIGSIPANSSFPFSVQMDIRESITLVKKQISFKFSANPFNKKNPKGKDEDGVYNDSLYVSLTSEEIKFSCSKKKIIFKNVPFFNYSKSELVLENMSNVKVFVELNIVPLNGVDDITSVYAFRPFSEKRVALLVNRMDKNLLTDQVTGEKTEQLGNSSANCKQGGNIKNASEVNELVGEIKKNEDGHVVGNPNGVNMEDETGENKPIDEFYMTKYDLTLSDLGDNSRNGEGSGFNETHIGENDVIGKCSEIIGSGNVVTSKTQQQCRVVKKYITIKGKQKKRLELFCFHHMYRKTFDAVLHIRIKFSNEISVPIKMTFENYDHSNEFVLADWNHNGIVDNMDEKKKVPKKYKMVVLSRGVLKKINHKIYMLNISNESLQYFFEKISETGQNGGRSCILPNSGKHNGENNKSENHNDNNSECINYKGCVKENNFSLIRFLFNIFNSMDYNGRYNLYVNDKKEQSIDFELKVIEPLTFFNTSSIHVNNLILGKSYCFVFYLINFDLMDINFEFDQNSYNSFNSKKETIKIVPFRGTVKSCYRKNKYLYKEIRKLNKDDSTSVDDPNKKGTITDGNSSSGAISTLSNSDQSDSNGSGILSDIHNKGALIGERKSVKKRIKVNYVNHYENTKLHNDSDNWSCSLANSSDGSASSSNISYGKNKVERRAQNERTMLYGRYKKEYILPAHFPQWEYINTSCDSGSESDSEWNSQACVSLPEGNSGKDENSHSSKYFLLNYYLRNIWKNDSNKFIRDVKHVRGKGRCKKIKLFFKPHLEQFYNFNLLCRIGSKEELLQVNFKTQVSKININCYIENFDQEKVQLNLEDNTYSGKQKKYKSHLIHIYGHIDFKETLIGRKKLSKFVIENLGNFDLVYKYYLQKKDEEIDITCSGDCIPQNSTYSISVEYNPLKNQTYVNYLTINIMDYYLINLKITAVAIDFLINFSFYNYDFGNVILFPVLDDSGKMKGITNIDQCYEESFSSSDSSLSSLIHTFKNNERDKRVKEREEEKAKALAGEDAQNETGKHKKGKKKRHKRDKQDKKKESKTRKDNTQNEVDEEGDATEQAEKEKGEDKSKEDHKQEKRNKEKHTPGKEKHKDDKTEQEKDQSKTNDTNLSQSAKSGKSGKHKVANIVGAKIKEAKMQEDHADNEMDVLSEKESNNVVEAKLIISNNNDVDCYIEYELNEECLTIRNYRKKVHLKRKSKICLFIQFKPNEEKNYNYKIPFMINGDVGKMVYIHLTGSATHFKLPFSSNNSNEINFENVHVDKESISKFTLHNKNSEDIYFNVLNYGYLEKHYLSFVKFDNSVLHILKKKEKKTFEVKFLPEKYLNVEIPLYLSVSYRGKKIAYYLTSIKLRSICYKIVLKENLLTFNKAGQQDGQALCSTDTSGISQFEEVKEKLFKGTHGKDSIKGRKIQLHNRGDMNAQFQIVYPQKYEKFLQVYPKKGIIFSFNITSIYIFVDTDFVTKDLFLNDVSVDLLPKFNKINGKIFLNIFINTRNDMNKCRSGYVNNSKLITAGENVQSGQTASVEEAENEGGKDQGADNSEKGENTHCDDKNVNAICLKNETVVTFLTDIRKPISKTIEICNETESNFKMKYKFLSNEGNFFSLEKHEDVVKPNESGTFQIVYNPLFVQKRRKNSNNYHNTLCLKYLKYFPKIHHISKLVIYYPNEVVKNYTLLGYANSSNYEKKKCFNFKSKVLNSASIRIRNWLNENQTLFLSSLVCDKDLNISHSDCFFFYIQNKVELTNKEEKNVPFKVISLKDGMYHVILTFSNEKYEDAYKILLQFEITKSEFLSIKNVKGNKKEIIKEQVSIYNPLDEDIKMDALVDYTYAFLDKSIILQRKKKNTINIYFCIVKNEIDRDVTISFANKTTGTYKFKFILNVSMNNFEENFYFNTDLGSIQINEISFTNVCNQKINYDVVIEDYDEENKNSKQIFQCVDKSISAKSVDTNFFLKNETLNNLTEKINLTVKYNPPDVQTNKAILKLLSKEGIIYKGLLIGKSVAPKPKGPIFCSSQKTTLISFTNPFFHMKQFFLKADEFFSVPFEVTKVEARQTIHIPLKCKATSAISGKLIIKSEDGITWMYYLTGQ</sequence>
<dbReference type="OrthoDB" id="442692at2759"/>
<feature type="compositionally biased region" description="Basic and acidic residues" evidence="6">
    <location>
        <begin position="4519"/>
        <end position="4553"/>
    </location>
</feature>
<protein>
    <recommendedName>
        <fullName evidence="7">HYDIN/VesB/CFA65-like Ig-like domain-containing protein</fullName>
    </recommendedName>
</protein>
<dbReference type="InterPro" id="IPR013783">
    <property type="entry name" value="Ig-like_fold"/>
</dbReference>
<dbReference type="KEGG" id="pcot:PCOAH_00046770"/>
<evidence type="ECO:0000256" key="6">
    <source>
        <dbReference type="SAM" id="MobiDB-lite"/>
    </source>
</evidence>
<feature type="compositionally biased region" description="Basic and acidic residues" evidence="6">
    <location>
        <begin position="5226"/>
        <end position="5236"/>
    </location>
</feature>
<feature type="compositionally biased region" description="Basic and acidic residues" evidence="6">
    <location>
        <begin position="2046"/>
        <end position="2063"/>
    </location>
</feature>
<feature type="compositionally biased region" description="Basic and acidic residues" evidence="6">
    <location>
        <begin position="6200"/>
        <end position="6217"/>
    </location>
</feature>
<keyword evidence="5" id="KW-0966">Cell projection</keyword>
<feature type="compositionally biased region" description="Basic residues" evidence="6">
    <location>
        <begin position="5690"/>
        <end position="5701"/>
    </location>
</feature>
<feature type="region of interest" description="Disordered" evidence="6">
    <location>
        <begin position="2870"/>
        <end position="2897"/>
    </location>
</feature>
<accession>A0A1B1E383</accession>
<feature type="compositionally biased region" description="Acidic residues" evidence="6">
    <location>
        <begin position="3016"/>
        <end position="3026"/>
    </location>
</feature>
<dbReference type="Pfam" id="PF22544">
    <property type="entry name" value="HYDIN_VesB_CFA65-like_Ig"/>
    <property type="match status" value="1"/>
</dbReference>
<feature type="compositionally biased region" description="Acidic residues" evidence="6">
    <location>
        <begin position="5720"/>
        <end position="5729"/>
    </location>
</feature>
<feature type="region of interest" description="Disordered" evidence="6">
    <location>
        <begin position="1534"/>
        <end position="1555"/>
    </location>
</feature>
<feature type="compositionally biased region" description="Basic and acidic residues" evidence="6">
    <location>
        <begin position="5702"/>
        <end position="5717"/>
    </location>
</feature>
<evidence type="ECO:0000259" key="7">
    <source>
        <dbReference type="Pfam" id="PF22544"/>
    </source>
</evidence>
<feature type="compositionally biased region" description="Basic and acidic residues" evidence="6">
    <location>
        <begin position="2517"/>
        <end position="2537"/>
    </location>
</feature>
<feature type="compositionally biased region" description="Basic residues" evidence="6">
    <location>
        <begin position="2036"/>
        <end position="2045"/>
    </location>
</feature>
<feature type="compositionally biased region" description="Basic and acidic residues" evidence="6">
    <location>
        <begin position="5075"/>
        <end position="5087"/>
    </location>
</feature>
<feature type="region of interest" description="Disordered" evidence="6">
    <location>
        <begin position="379"/>
        <end position="442"/>
    </location>
</feature>
<feature type="compositionally biased region" description="Basic residues" evidence="6">
    <location>
        <begin position="3096"/>
        <end position="3106"/>
    </location>
</feature>
<feature type="region of interest" description="Disordered" evidence="6">
    <location>
        <begin position="3007"/>
        <end position="3234"/>
    </location>
</feature>
<dbReference type="VEuPathDB" id="PlasmoDB:PCOAH_00046770"/>
<feature type="region of interest" description="Disordered" evidence="6">
    <location>
        <begin position="6185"/>
        <end position="6217"/>
    </location>
</feature>
<feature type="compositionally biased region" description="Polar residues" evidence="6">
    <location>
        <begin position="5241"/>
        <end position="5253"/>
    </location>
</feature>
<feature type="region of interest" description="Disordered" evidence="6">
    <location>
        <begin position="4503"/>
        <end position="4561"/>
    </location>
</feature>
<dbReference type="Proteomes" id="UP000092716">
    <property type="component" value="Chromosome 12"/>
</dbReference>
<feature type="compositionally biased region" description="Basic and acidic residues" evidence="6">
    <location>
        <begin position="3107"/>
        <end position="3136"/>
    </location>
</feature>
<dbReference type="EMBL" id="CP016250">
    <property type="protein sequence ID" value="ANQ09455.1"/>
    <property type="molecule type" value="Genomic_DNA"/>
</dbReference>
<dbReference type="GO" id="GO:1904158">
    <property type="term" value="P:axonemal central apparatus assembly"/>
    <property type="evidence" value="ECO:0007669"/>
    <property type="project" value="TreeGrafter"/>
</dbReference>
<proteinExistence type="predicted"/>
<feature type="compositionally biased region" description="Low complexity" evidence="6">
    <location>
        <begin position="388"/>
        <end position="403"/>
    </location>
</feature>
<feature type="compositionally biased region" description="Basic and acidic residues" evidence="6">
    <location>
        <begin position="9"/>
        <end position="21"/>
    </location>
</feature>
<gene>
    <name evidence="8" type="ORF">PCOAH_00046770</name>
</gene>
<feature type="compositionally biased region" description="Basic and acidic residues" evidence="6">
    <location>
        <begin position="5730"/>
        <end position="5774"/>
    </location>
</feature>
<organism evidence="8 9">
    <name type="scientific">Plasmodium coatneyi</name>
    <dbReference type="NCBI Taxonomy" id="208452"/>
    <lineage>
        <taxon>Eukaryota</taxon>
        <taxon>Sar</taxon>
        <taxon>Alveolata</taxon>
        <taxon>Apicomplexa</taxon>
        <taxon>Aconoidasida</taxon>
        <taxon>Haemosporida</taxon>
        <taxon>Plasmodiidae</taxon>
        <taxon>Plasmodium</taxon>
    </lineage>
</organism>
<feature type="region of interest" description="Disordered" evidence="6">
    <location>
        <begin position="1"/>
        <end position="21"/>
    </location>
</feature>
<reference evidence="9" key="1">
    <citation type="submission" date="2016-06" db="EMBL/GenBank/DDBJ databases">
        <title>First high quality genome sequence of Plasmodium coatneyi using continuous long reads from single molecule, real-time sequencing.</title>
        <authorList>
            <person name="Chien J.-T."/>
            <person name="Pakala S.B."/>
            <person name="Geraldo J.A."/>
            <person name="Lapp S.A."/>
            <person name="Barnwell J.W."/>
            <person name="Kissinger J.C."/>
            <person name="Galinski M.R."/>
            <person name="Humphrey J.C."/>
        </authorList>
    </citation>
    <scope>NUCLEOTIDE SEQUENCE [LARGE SCALE GENOMIC DNA]</scope>
    <source>
        <strain evidence="9">Hackeri</strain>
    </source>
</reference>
<feature type="region of interest" description="Disordered" evidence="6">
    <location>
        <begin position="4146"/>
        <end position="4176"/>
    </location>
</feature>
<feature type="compositionally biased region" description="Polar residues" evidence="6">
    <location>
        <begin position="5775"/>
        <end position="5786"/>
    </location>
</feature>
<evidence type="ECO:0000256" key="2">
    <source>
        <dbReference type="ARBA" id="ARBA00004496"/>
    </source>
</evidence>
<feature type="compositionally biased region" description="Basic and acidic residues" evidence="6">
    <location>
        <begin position="4149"/>
        <end position="4171"/>
    </location>
</feature>
<comment type="subcellular location">
    <subcellularLocation>
        <location evidence="1">Cell projection</location>
        <location evidence="1">Cilium</location>
    </subcellularLocation>
    <subcellularLocation>
        <location evidence="2">Cytoplasm</location>
    </subcellularLocation>
</comment>
<dbReference type="InterPro" id="IPR053879">
    <property type="entry name" value="HYDIN_VesB_CFA65-like_Ig"/>
</dbReference>
<feature type="compositionally biased region" description="Basic and acidic residues" evidence="6">
    <location>
        <begin position="4353"/>
        <end position="4364"/>
    </location>
</feature>
<feature type="compositionally biased region" description="Basic and acidic residues" evidence="6">
    <location>
        <begin position="2883"/>
        <end position="2897"/>
    </location>
</feature>
<evidence type="ECO:0000313" key="9">
    <source>
        <dbReference type="Proteomes" id="UP000092716"/>
    </source>
</evidence>
<feature type="domain" description="HYDIN/VesB/CFA65-like Ig-like" evidence="7">
    <location>
        <begin position="191"/>
        <end position="282"/>
    </location>
</feature>
<feature type="compositionally biased region" description="Basic and acidic residues" evidence="6">
    <location>
        <begin position="4373"/>
        <end position="4384"/>
    </location>
</feature>
<keyword evidence="4" id="KW-0969">Cilium</keyword>
<dbReference type="RefSeq" id="XP_019916150.1">
    <property type="nucleotide sequence ID" value="XM_020061461.1"/>
</dbReference>
<feature type="region of interest" description="Disordered" evidence="6">
    <location>
        <begin position="2511"/>
        <end position="2539"/>
    </location>
</feature>
<name>A0A1B1E383_9APIC</name>
<dbReference type="Gene3D" id="2.60.40.10">
    <property type="entry name" value="Immunoglobulins"/>
    <property type="match status" value="10"/>
</dbReference>
<dbReference type="GO" id="GO:0003341">
    <property type="term" value="P:cilium movement"/>
    <property type="evidence" value="ECO:0007669"/>
    <property type="project" value="TreeGrafter"/>
</dbReference>